<protein>
    <recommendedName>
        <fullName evidence="3">Zn(2)-C6 fungal-type domain-containing protein</fullName>
    </recommendedName>
</protein>
<dbReference type="Pfam" id="PF00172">
    <property type="entry name" value="Zn_clus"/>
    <property type="match status" value="1"/>
</dbReference>
<feature type="domain" description="Zn(2)-C6 fungal-type" evidence="3">
    <location>
        <begin position="31"/>
        <end position="61"/>
    </location>
</feature>
<dbReference type="GO" id="GO:0008270">
    <property type="term" value="F:zinc ion binding"/>
    <property type="evidence" value="ECO:0007669"/>
    <property type="project" value="InterPro"/>
</dbReference>
<organism evidence="4 5">
    <name type="scientific">Microthyrium microscopicum</name>
    <dbReference type="NCBI Taxonomy" id="703497"/>
    <lineage>
        <taxon>Eukaryota</taxon>
        <taxon>Fungi</taxon>
        <taxon>Dikarya</taxon>
        <taxon>Ascomycota</taxon>
        <taxon>Pezizomycotina</taxon>
        <taxon>Dothideomycetes</taxon>
        <taxon>Dothideomycetes incertae sedis</taxon>
        <taxon>Microthyriales</taxon>
        <taxon>Microthyriaceae</taxon>
        <taxon>Microthyrium</taxon>
    </lineage>
</organism>
<proteinExistence type="predicted"/>
<dbReference type="Gene3D" id="4.10.240.10">
    <property type="entry name" value="Zn(2)-C6 fungal-type DNA-binding domain"/>
    <property type="match status" value="1"/>
</dbReference>
<dbReference type="SUPFAM" id="SSF57701">
    <property type="entry name" value="Zn2/Cys6 DNA-binding domain"/>
    <property type="match status" value="1"/>
</dbReference>
<dbReference type="InterPro" id="IPR001138">
    <property type="entry name" value="Zn2Cys6_DnaBD"/>
</dbReference>
<keyword evidence="1" id="KW-0539">Nucleus</keyword>
<name>A0A6A6U457_9PEZI</name>
<evidence type="ECO:0000256" key="1">
    <source>
        <dbReference type="ARBA" id="ARBA00023242"/>
    </source>
</evidence>
<dbReference type="PANTHER" id="PTHR47784:SF5">
    <property type="entry name" value="STEROL UPTAKE CONTROL PROTEIN 2"/>
    <property type="match status" value="1"/>
</dbReference>
<evidence type="ECO:0000259" key="3">
    <source>
        <dbReference type="PROSITE" id="PS50048"/>
    </source>
</evidence>
<keyword evidence="5" id="KW-1185">Reference proteome</keyword>
<evidence type="ECO:0000313" key="4">
    <source>
        <dbReference type="EMBL" id="KAF2665734.1"/>
    </source>
</evidence>
<evidence type="ECO:0000313" key="5">
    <source>
        <dbReference type="Proteomes" id="UP000799302"/>
    </source>
</evidence>
<dbReference type="Proteomes" id="UP000799302">
    <property type="component" value="Unassembled WGS sequence"/>
</dbReference>
<evidence type="ECO:0000256" key="2">
    <source>
        <dbReference type="SAM" id="MobiDB-lite"/>
    </source>
</evidence>
<gene>
    <name evidence="4" type="ORF">BT63DRAFT_74364</name>
</gene>
<dbReference type="CDD" id="cd00067">
    <property type="entry name" value="GAL4"/>
    <property type="match status" value="1"/>
</dbReference>
<dbReference type="InterPro" id="IPR053157">
    <property type="entry name" value="Sterol_Uptake_Regulator"/>
</dbReference>
<feature type="region of interest" description="Disordered" evidence="2">
    <location>
        <begin position="1"/>
        <end position="23"/>
    </location>
</feature>
<dbReference type="OrthoDB" id="416217at2759"/>
<dbReference type="PANTHER" id="PTHR47784">
    <property type="entry name" value="STEROL UPTAKE CONTROL PROTEIN 2"/>
    <property type="match status" value="1"/>
</dbReference>
<accession>A0A6A6U457</accession>
<dbReference type="EMBL" id="MU004240">
    <property type="protein sequence ID" value="KAF2665734.1"/>
    <property type="molecule type" value="Genomic_DNA"/>
</dbReference>
<dbReference type="Pfam" id="PF11951">
    <property type="entry name" value="Fungal_trans_2"/>
    <property type="match status" value="1"/>
</dbReference>
<dbReference type="SMART" id="SM00066">
    <property type="entry name" value="GAL4"/>
    <property type="match status" value="1"/>
</dbReference>
<dbReference type="InterPro" id="IPR021858">
    <property type="entry name" value="Fun_TF"/>
</dbReference>
<dbReference type="PROSITE" id="PS00463">
    <property type="entry name" value="ZN2_CY6_FUNGAL_1"/>
    <property type="match status" value="1"/>
</dbReference>
<dbReference type="InterPro" id="IPR036864">
    <property type="entry name" value="Zn2-C6_fun-type_DNA-bd_sf"/>
</dbReference>
<dbReference type="AlphaFoldDB" id="A0A6A6U457"/>
<dbReference type="GO" id="GO:0001228">
    <property type="term" value="F:DNA-binding transcription activator activity, RNA polymerase II-specific"/>
    <property type="evidence" value="ECO:0007669"/>
    <property type="project" value="TreeGrafter"/>
</dbReference>
<sequence length="426" mass="48137">MAKKPELQFADIQTDGSTSRVRRTHRKSRYGCSSCKARKIKCDEKTPKCSACRRRGDECIRPPKIDNEPEDEKVKFTSIPSSHLDLMNIRLFYQFEHQTLHTLALGGRPRDTIWKENIQMALTNEYLMHSLLAIAAAHLLATQPHDQTIADAELQHQTIAINGCRLALNANLSDDQASHLFAFSVLLLHYAWAKPEQNEVSMSGIGDLIPLGKGIKGIVIEQGLLKGSLWAATMAYSPKIQLAALVNGSDVPAELHAAFKRHYMLLRPDDARKDGDEAYQAYHREVVRVVPVISVLKLRDRGMLDVSRLDHAISRYLFTWPILMSAGMVRLEKQGDMVAYLLMFHFFSAVANAKVESMWWAQRRAKLALERLRHQLREYDVDKLDFFSSPEAPGIYAGEKPQYDKCSVDCAAAGIFCTITDRIVDE</sequence>
<dbReference type="PROSITE" id="PS50048">
    <property type="entry name" value="ZN2_CY6_FUNGAL_2"/>
    <property type="match status" value="1"/>
</dbReference>
<reference evidence="4" key="1">
    <citation type="journal article" date="2020" name="Stud. Mycol.">
        <title>101 Dothideomycetes genomes: a test case for predicting lifestyles and emergence of pathogens.</title>
        <authorList>
            <person name="Haridas S."/>
            <person name="Albert R."/>
            <person name="Binder M."/>
            <person name="Bloem J."/>
            <person name="Labutti K."/>
            <person name="Salamov A."/>
            <person name="Andreopoulos B."/>
            <person name="Baker S."/>
            <person name="Barry K."/>
            <person name="Bills G."/>
            <person name="Bluhm B."/>
            <person name="Cannon C."/>
            <person name="Castanera R."/>
            <person name="Culley D."/>
            <person name="Daum C."/>
            <person name="Ezra D."/>
            <person name="Gonzalez J."/>
            <person name="Henrissat B."/>
            <person name="Kuo A."/>
            <person name="Liang C."/>
            <person name="Lipzen A."/>
            <person name="Lutzoni F."/>
            <person name="Magnuson J."/>
            <person name="Mondo S."/>
            <person name="Nolan M."/>
            <person name="Ohm R."/>
            <person name="Pangilinan J."/>
            <person name="Park H.-J."/>
            <person name="Ramirez L."/>
            <person name="Alfaro M."/>
            <person name="Sun H."/>
            <person name="Tritt A."/>
            <person name="Yoshinaga Y."/>
            <person name="Zwiers L.-H."/>
            <person name="Turgeon B."/>
            <person name="Goodwin S."/>
            <person name="Spatafora J."/>
            <person name="Crous P."/>
            <person name="Grigoriev I."/>
        </authorList>
    </citation>
    <scope>NUCLEOTIDE SEQUENCE</scope>
    <source>
        <strain evidence="4">CBS 115976</strain>
    </source>
</reference>